<evidence type="ECO:0000256" key="1">
    <source>
        <dbReference type="SAM" id="MobiDB-lite"/>
    </source>
</evidence>
<dbReference type="OrthoDB" id="7585345at2"/>
<organism evidence="2 3">
    <name type="scientific">Sphingomonas jeddahensis</name>
    <dbReference type="NCBI Taxonomy" id="1915074"/>
    <lineage>
        <taxon>Bacteria</taxon>
        <taxon>Pseudomonadati</taxon>
        <taxon>Pseudomonadota</taxon>
        <taxon>Alphaproteobacteria</taxon>
        <taxon>Sphingomonadales</taxon>
        <taxon>Sphingomonadaceae</taxon>
        <taxon>Sphingomonas</taxon>
    </lineage>
</organism>
<reference evidence="2 3" key="1">
    <citation type="submission" date="2016-11" db="EMBL/GenBank/DDBJ databases">
        <title>Genome sequence of Sphingomonas jeddahensis G39.</title>
        <authorList>
            <person name="Poehlein A."/>
            <person name="Wuebbeler J.H."/>
            <person name="Steinbuechel A."/>
            <person name="Daniel R."/>
        </authorList>
    </citation>
    <scope>NUCLEOTIDE SEQUENCE [LARGE SCALE GENOMIC DNA]</scope>
    <source>
        <strain evidence="2 3">G39</strain>
    </source>
</reference>
<comment type="caution">
    <text evidence="2">The sequence shown here is derived from an EMBL/GenBank/DDBJ whole genome shotgun (WGS) entry which is preliminary data.</text>
</comment>
<dbReference type="RefSeq" id="WP_076744231.1">
    <property type="nucleotide sequence ID" value="NZ_MPSB01000005.1"/>
</dbReference>
<dbReference type="AlphaFoldDB" id="A0A1V2EVN5"/>
<dbReference type="EMBL" id="MPSB01000005">
    <property type="protein sequence ID" value="ONF96239.1"/>
    <property type="molecule type" value="Genomic_DNA"/>
</dbReference>
<evidence type="ECO:0000313" key="2">
    <source>
        <dbReference type="EMBL" id="ONF96239.1"/>
    </source>
</evidence>
<gene>
    <name evidence="2" type="ORF">SPHI_14680</name>
</gene>
<sequence>MTIYAFAAALALGTAAPEPAPAPAPAPIAPAEQSLGRDVKPSTDMRRVCVIGDVTGSRLPRRHCQTRAEWVAQGVDPLATR</sequence>
<dbReference type="STRING" id="1915074.SPHI_14680"/>
<keyword evidence="3" id="KW-1185">Reference proteome</keyword>
<evidence type="ECO:0000313" key="3">
    <source>
        <dbReference type="Proteomes" id="UP000188729"/>
    </source>
</evidence>
<name>A0A1V2EVN5_9SPHN</name>
<protein>
    <submittedName>
        <fullName evidence="2">Uncharacterized protein</fullName>
    </submittedName>
</protein>
<feature type="compositionally biased region" description="Pro residues" evidence="1">
    <location>
        <begin position="18"/>
        <end position="28"/>
    </location>
</feature>
<proteinExistence type="predicted"/>
<dbReference type="Proteomes" id="UP000188729">
    <property type="component" value="Unassembled WGS sequence"/>
</dbReference>
<feature type="region of interest" description="Disordered" evidence="1">
    <location>
        <begin position="16"/>
        <end position="40"/>
    </location>
</feature>
<accession>A0A1V2EVN5</accession>